<protein>
    <recommendedName>
        <fullName evidence="2">DUF8108 domain-containing protein</fullName>
    </recommendedName>
</protein>
<dbReference type="RefSeq" id="WP_124953572.1">
    <property type="nucleotide sequence ID" value="NZ_RRCH01000003.1"/>
</dbReference>
<feature type="transmembrane region" description="Helical" evidence="1">
    <location>
        <begin position="20"/>
        <end position="43"/>
    </location>
</feature>
<keyword evidence="1" id="KW-0812">Transmembrane</keyword>
<sequence length="168" mass="18260">MSKKSSDVIALADTVSDLMYGVAGWMLVVLGVAGSVGAVGGAIQNPSSISIAAVLFLLSACFIAFGVFVNPQFRRRLNRRHSLTRFGEVQSVDRRVLSPNEGRSELCIECDTQMTRGVIRRYREEFAVAGVPVYTRSDGTNHYCPDCATADFAHDASERSQPPAVERS</sequence>
<dbReference type="EMBL" id="RRCH01000003">
    <property type="protein sequence ID" value="RRJ33706.1"/>
    <property type="molecule type" value="Genomic_DNA"/>
</dbReference>
<keyword evidence="4" id="KW-1185">Reference proteome</keyword>
<name>A0A3P3RJJ4_9EURY</name>
<dbReference type="InterPro" id="IPR058421">
    <property type="entry name" value="DUF8108_C"/>
</dbReference>
<dbReference type="Proteomes" id="UP000282322">
    <property type="component" value="Unassembled WGS sequence"/>
</dbReference>
<accession>A0A3P3RJJ4</accession>
<dbReference type="AlphaFoldDB" id="A0A3P3RJJ4"/>
<feature type="domain" description="DUF8108" evidence="2">
    <location>
        <begin position="79"/>
        <end position="148"/>
    </location>
</feature>
<reference evidence="3 4" key="1">
    <citation type="submission" date="2018-11" db="EMBL/GenBank/DDBJ databases">
        <title>Taxonoimc description of Halomarina strain SPP-AMP-1.</title>
        <authorList>
            <person name="Pal Y."/>
            <person name="Srinivasana K."/>
            <person name="Verma A."/>
            <person name="Kumar P."/>
        </authorList>
    </citation>
    <scope>NUCLEOTIDE SEQUENCE [LARGE SCALE GENOMIC DNA]</scope>
    <source>
        <strain evidence="3 4">SPP-AMP-1</strain>
    </source>
</reference>
<evidence type="ECO:0000256" key="1">
    <source>
        <dbReference type="SAM" id="Phobius"/>
    </source>
</evidence>
<feature type="transmembrane region" description="Helical" evidence="1">
    <location>
        <begin position="49"/>
        <end position="70"/>
    </location>
</feature>
<dbReference type="OrthoDB" id="53394at2157"/>
<keyword evidence="1" id="KW-1133">Transmembrane helix</keyword>
<comment type="caution">
    <text evidence="3">The sequence shown here is derived from an EMBL/GenBank/DDBJ whole genome shotgun (WGS) entry which is preliminary data.</text>
</comment>
<organism evidence="3 4">
    <name type="scientific">Halocatena pleomorpha</name>
    <dbReference type="NCBI Taxonomy" id="1785090"/>
    <lineage>
        <taxon>Archaea</taxon>
        <taxon>Methanobacteriati</taxon>
        <taxon>Methanobacteriota</taxon>
        <taxon>Stenosarchaea group</taxon>
        <taxon>Halobacteria</taxon>
        <taxon>Halobacteriales</taxon>
        <taxon>Natronomonadaceae</taxon>
        <taxon>Halocatena</taxon>
    </lineage>
</organism>
<evidence type="ECO:0000313" key="4">
    <source>
        <dbReference type="Proteomes" id="UP000282322"/>
    </source>
</evidence>
<evidence type="ECO:0000313" key="3">
    <source>
        <dbReference type="EMBL" id="RRJ33706.1"/>
    </source>
</evidence>
<keyword evidence="1" id="KW-0472">Membrane</keyword>
<evidence type="ECO:0000259" key="2">
    <source>
        <dbReference type="Pfam" id="PF26413"/>
    </source>
</evidence>
<gene>
    <name evidence="3" type="ORF">EIK79_02625</name>
</gene>
<dbReference type="Pfam" id="PF26413">
    <property type="entry name" value="DUF8108"/>
    <property type="match status" value="1"/>
</dbReference>
<proteinExistence type="predicted"/>